<evidence type="ECO:0000313" key="6">
    <source>
        <dbReference type="EMBL" id="ASS92764.1"/>
    </source>
</evidence>
<dbReference type="SUPFAM" id="SSF51735">
    <property type="entry name" value="NAD(P)-binding Rossmann-fold domains"/>
    <property type="match status" value="1"/>
</dbReference>
<dbReference type="FunFam" id="3.40.50.720:FF:000462">
    <property type="entry name" value="Glyoxylate reductase (NADP+)"/>
    <property type="match status" value="1"/>
</dbReference>
<evidence type="ECO:0000256" key="2">
    <source>
        <dbReference type="ARBA" id="ARBA00023002"/>
    </source>
</evidence>
<dbReference type="EMBL" id="CP017704">
    <property type="protein sequence ID" value="ASS92764.1"/>
    <property type="molecule type" value="Genomic_DNA"/>
</dbReference>
<dbReference type="Pfam" id="PF00389">
    <property type="entry name" value="2-Hacid_dh"/>
    <property type="match status" value="1"/>
</dbReference>
<evidence type="ECO:0000259" key="5">
    <source>
        <dbReference type="Pfam" id="PF02826"/>
    </source>
</evidence>
<feature type="domain" description="D-isomer specific 2-hydroxyacid dehydrogenase catalytic" evidence="4">
    <location>
        <begin position="6"/>
        <end position="318"/>
    </location>
</feature>
<evidence type="ECO:0000259" key="4">
    <source>
        <dbReference type="Pfam" id="PF00389"/>
    </source>
</evidence>
<proteinExistence type="inferred from homology"/>
<dbReference type="InterPro" id="IPR050223">
    <property type="entry name" value="D-isomer_2-hydroxyacid_DH"/>
</dbReference>
<keyword evidence="6" id="KW-0670">Pyruvate</keyword>
<dbReference type="SUPFAM" id="SSF52283">
    <property type="entry name" value="Formate/glycerate dehydrogenase catalytic domain-like"/>
    <property type="match status" value="1"/>
</dbReference>
<dbReference type="Proteomes" id="UP000214618">
    <property type="component" value="Chromosome"/>
</dbReference>
<dbReference type="GO" id="GO:0030267">
    <property type="term" value="F:glyoxylate reductase (NADPH) activity"/>
    <property type="evidence" value="ECO:0007669"/>
    <property type="project" value="TreeGrafter"/>
</dbReference>
<sequence>MMPKVYIARPVPAEVEAFISKYCQYEKWNGPEPITRSQLFKQISDAEGLLITGEKINDELLDHAPCLKAVSNISVGYNNFDLEAMKKRSIIGTNTPDVLDETVADLALALMLSAARRIPELDKLVKDGKWGNKGDEPLFGVDVHGKTLGIIGMGRIGESIARRGKFGFNMEVLYHNRRRKFEVEETLSTTYSSLEHLLRESDFVLLMVPYTPETRHLMGREQFALMKKSAIFINTSRGQTVDEKALIEALRNKEILAAGLDVFEQEPVSPDNPLLAMPNVVTLPHIGSATHQTRFDMAMLAAKNLVAAVTGREIRNVVPELKGLQSLK</sequence>
<accession>A0A223EBX6</accession>
<dbReference type="AlphaFoldDB" id="A0A223EBX6"/>
<dbReference type="GeneID" id="56471396"/>
<dbReference type="GO" id="GO:0051287">
    <property type="term" value="F:NAD binding"/>
    <property type="evidence" value="ECO:0007669"/>
    <property type="project" value="InterPro"/>
</dbReference>
<dbReference type="GO" id="GO:0016618">
    <property type="term" value="F:hydroxypyruvate reductase [NAD(P)H] activity"/>
    <property type="evidence" value="ECO:0007669"/>
    <property type="project" value="TreeGrafter"/>
</dbReference>
<dbReference type="InterPro" id="IPR029752">
    <property type="entry name" value="D-isomer_DH_CS1"/>
</dbReference>
<keyword evidence="2 3" id="KW-0560">Oxidoreductase</keyword>
<dbReference type="RefSeq" id="WP_063233413.1">
    <property type="nucleotide sequence ID" value="NZ_BCVO01000009.1"/>
</dbReference>
<dbReference type="CDD" id="cd05301">
    <property type="entry name" value="GDH"/>
    <property type="match status" value="1"/>
</dbReference>
<organism evidence="6">
    <name type="scientific">Peribacillus simplex NBRC 15720 = DSM 1321</name>
    <dbReference type="NCBI Taxonomy" id="1349754"/>
    <lineage>
        <taxon>Bacteria</taxon>
        <taxon>Bacillati</taxon>
        <taxon>Bacillota</taxon>
        <taxon>Bacilli</taxon>
        <taxon>Bacillales</taxon>
        <taxon>Bacillaceae</taxon>
        <taxon>Peribacillus</taxon>
    </lineage>
</organism>
<dbReference type="Pfam" id="PF02826">
    <property type="entry name" value="2-Hacid_dh_C"/>
    <property type="match status" value="1"/>
</dbReference>
<dbReference type="InterPro" id="IPR036291">
    <property type="entry name" value="NAD(P)-bd_dom_sf"/>
</dbReference>
<dbReference type="PANTHER" id="PTHR10996">
    <property type="entry name" value="2-HYDROXYACID DEHYDROGENASE-RELATED"/>
    <property type="match status" value="1"/>
</dbReference>
<dbReference type="InterPro" id="IPR006140">
    <property type="entry name" value="D-isomer_DH_NAD-bd"/>
</dbReference>
<reference evidence="6" key="1">
    <citation type="submission" date="2016-10" db="EMBL/GenBank/DDBJ databases">
        <title>The whole genome sequencing and assembly of Bacillus simplex DSM 1321 strain.</title>
        <authorList>
            <person name="Park M.-K."/>
            <person name="Lee Y.-J."/>
            <person name="Yi H."/>
            <person name="Bahn Y.-S."/>
            <person name="Kim J.F."/>
            <person name="Lee D.-W."/>
        </authorList>
    </citation>
    <scope>NUCLEOTIDE SEQUENCE [LARGE SCALE GENOMIC DNA]</scope>
    <source>
        <strain evidence="6">DSM 1321</strain>
    </source>
</reference>
<name>A0A223EBX6_9BACI</name>
<dbReference type="InterPro" id="IPR006139">
    <property type="entry name" value="D-isomer_2_OHA_DH_cat_dom"/>
</dbReference>
<evidence type="ECO:0000256" key="1">
    <source>
        <dbReference type="ARBA" id="ARBA00005854"/>
    </source>
</evidence>
<protein>
    <submittedName>
        <fullName evidence="6">Bifunctional glyoxylate/hydroxypyruvate reductase B</fullName>
    </submittedName>
</protein>
<dbReference type="Gene3D" id="3.40.50.720">
    <property type="entry name" value="NAD(P)-binding Rossmann-like Domain"/>
    <property type="match status" value="2"/>
</dbReference>
<comment type="similarity">
    <text evidence="1 3">Belongs to the D-isomer specific 2-hydroxyacid dehydrogenase family.</text>
</comment>
<dbReference type="PANTHER" id="PTHR10996:SF283">
    <property type="entry name" value="GLYOXYLATE_HYDROXYPYRUVATE REDUCTASE B"/>
    <property type="match status" value="1"/>
</dbReference>
<dbReference type="PROSITE" id="PS00065">
    <property type="entry name" value="D_2_HYDROXYACID_DH_1"/>
    <property type="match status" value="1"/>
</dbReference>
<evidence type="ECO:0000256" key="3">
    <source>
        <dbReference type="RuleBase" id="RU003719"/>
    </source>
</evidence>
<gene>
    <name evidence="6" type="ORF">BS1321_01485</name>
</gene>
<dbReference type="GO" id="GO:0005829">
    <property type="term" value="C:cytosol"/>
    <property type="evidence" value="ECO:0007669"/>
    <property type="project" value="TreeGrafter"/>
</dbReference>
<feature type="domain" description="D-isomer specific 2-hydroxyacid dehydrogenase NAD-binding" evidence="5">
    <location>
        <begin position="108"/>
        <end position="287"/>
    </location>
</feature>